<dbReference type="RefSeq" id="WP_106536039.1">
    <property type="nucleotide sequence ID" value="NZ_ML142898.1"/>
</dbReference>
<dbReference type="Pfam" id="PF05977">
    <property type="entry name" value="MFS_3"/>
    <property type="match status" value="1"/>
</dbReference>
<evidence type="ECO:0000313" key="9">
    <source>
        <dbReference type="EMBL" id="PSL06680.1"/>
    </source>
</evidence>
<name>A0A2P8EB44_9ACTN</name>
<dbReference type="EMBL" id="PYGE01000002">
    <property type="protein sequence ID" value="PSL06680.1"/>
    <property type="molecule type" value="Genomic_DNA"/>
</dbReference>
<feature type="transmembrane region" description="Helical" evidence="7">
    <location>
        <begin position="82"/>
        <end position="103"/>
    </location>
</feature>
<evidence type="ECO:0000256" key="6">
    <source>
        <dbReference type="ARBA" id="ARBA00023136"/>
    </source>
</evidence>
<evidence type="ECO:0000256" key="4">
    <source>
        <dbReference type="ARBA" id="ARBA00022692"/>
    </source>
</evidence>
<feature type="transmembrane region" description="Helical" evidence="7">
    <location>
        <begin position="109"/>
        <end position="126"/>
    </location>
</feature>
<dbReference type="SUPFAM" id="SSF103473">
    <property type="entry name" value="MFS general substrate transporter"/>
    <property type="match status" value="1"/>
</dbReference>
<dbReference type="PANTHER" id="PTHR23513:SF9">
    <property type="entry name" value="ENTEROBACTIN EXPORTER ENTS"/>
    <property type="match status" value="1"/>
</dbReference>
<feature type="domain" description="Major facilitator superfamily (MFS) profile" evidence="8">
    <location>
        <begin position="16"/>
        <end position="414"/>
    </location>
</feature>
<feature type="transmembrane region" description="Helical" evidence="7">
    <location>
        <begin position="174"/>
        <end position="194"/>
    </location>
</feature>
<dbReference type="Proteomes" id="UP000243528">
    <property type="component" value="Unassembled WGS sequence"/>
</dbReference>
<proteinExistence type="predicted"/>
<dbReference type="PROSITE" id="PS50850">
    <property type="entry name" value="MFS"/>
    <property type="match status" value="1"/>
</dbReference>
<feature type="transmembrane region" description="Helical" evidence="7">
    <location>
        <begin position="258"/>
        <end position="276"/>
    </location>
</feature>
<keyword evidence="6 7" id="KW-0472">Membrane</keyword>
<dbReference type="AlphaFoldDB" id="A0A2P8EB44"/>
<evidence type="ECO:0000256" key="7">
    <source>
        <dbReference type="SAM" id="Phobius"/>
    </source>
</evidence>
<feature type="transmembrane region" description="Helical" evidence="7">
    <location>
        <begin position="323"/>
        <end position="344"/>
    </location>
</feature>
<dbReference type="OrthoDB" id="5494559at2"/>
<feature type="transmembrane region" description="Helical" evidence="7">
    <location>
        <begin position="147"/>
        <end position="168"/>
    </location>
</feature>
<dbReference type="PANTHER" id="PTHR23513">
    <property type="entry name" value="INTEGRAL MEMBRANE EFFLUX PROTEIN-RELATED"/>
    <property type="match status" value="1"/>
</dbReference>
<keyword evidence="5 7" id="KW-1133">Transmembrane helix</keyword>
<evidence type="ECO:0000256" key="1">
    <source>
        <dbReference type="ARBA" id="ARBA00004429"/>
    </source>
</evidence>
<feature type="transmembrane region" description="Helical" evidence="7">
    <location>
        <begin position="20"/>
        <end position="43"/>
    </location>
</feature>
<evidence type="ECO:0000256" key="2">
    <source>
        <dbReference type="ARBA" id="ARBA00022448"/>
    </source>
</evidence>
<reference evidence="9 10" key="1">
    <citation type="submission" date="2018-03" db="EMBL/GenBank/DDBJ databases">
        <title>Genomic Encyclopedia of Archaeal and Bacterial Type Strains, Phase II (KMG-II): from individual species to whole genera.</title>
        <authorList>
            <person name="Goeker M."/>
        </authorList>
    </citation>
    <scope>NUCLEOTIDE SEQUENCE [LARGE SCALE GENOMIC DNA]</scope>
    <source>
        <strain evidence="9 10">DSM 45211</strain>
    </source>
</reference>
<sequence length="424" mass="43416">MRRLLLDLTPLRISSAYRRLWAGMSLSGIGTHLTTVAVGLQVYDLTSSTFSVGIVGAFALVPLVVLGLYGGSVVDAHDRRRVVIVTSAGLLIVASAFAAQAWLAIEQVWLLYGLVATQNGLFAINVPARTAIVPRLVPGRLLPAANALNSLSMNIGLAVGPLLAGVLIDHVGYGWTYSIEAMLLAAAVVMLSALPSIPPEGTVTRAGLASVLEGFSYLRTRSNVRMTFVVDLAAMVLAMPRVLFPAIAAVVLGGGSTTVGILMSGFAVGMITAGVLSGPLGRVRRQGLAVVVSVIGWGLAVVAFGVVVSLAPGPAADGGAHWMLWPAAACMALAGAADAVSAVFRMTILQAATPDAMRGRLQGVFIVVVAGGPRLGDLTLGSVGEAAGESTAAVAGGLACVVVVAALAVTQRRFVRYDAEHPTP</sequence>
<dbReference type="GO" id="GO:0005886">
    <property type="term" value="C:plasma membrane"/>
    <property type="evidence" value="ECO:0007669"/>
    <property type="project" value="UniProtKB-SubCell"/>
</dbReference>
<evidence type="ECO:0000256" key="5">
    <source>
        <dbReference type="ARBA" id="ARBA00022989"/>
    </source>
</evidence>
<dbReference type="CDD" id="cd06173">
    <property type="entry name" value="MFS_MefA_like"/>
    <property type="match status" value="1"/>
</dbReference>
<keyword evidence="10" id="KW-1185">Reference proteome</keyword>
<feature type="transmembrane region" description="Helical" evidence="7">
    <location>
        <begin position="49"/>
        <end position="70"/>
    </location>
</feature>
<evidence type="ECO:0000259" key="8">
    <source>
        <dbReference type="PROSITE" id="PS50850"/>
    </source>
</evidence>
<keyword evidence="4 7" id="KW-0812">Transmembrane</keyword>
<protein>
    <submittedName>
        <fullName evidence="9">Putative MFS family arabinose efflux permease</fullName>
    </submittedName>
</protein>
<keyword evidence="2" id="KW-0813">Transport</keyword>
<comment type="subcellular location">
    <subcellularLocation>
        <location evidence="1">Cell inner membrane</location>
        <topology evidence="1">Multi-pass membrane protein</topology>
    </subcellularLocation>
</comment>
<dbReference type="Gene3D" id="1.20.1250.20">
    <property type="entry name" value="MFS general substrate transporter like domains"/>
    <property type="match status" value="1"/>
</dbReference>
<evidence type="ECO:0000313" key="10">
    <source>
        <dbReference type="Proteomes" id="UP000243528"/>
    </source>
</evidence>
<comment type="caution">
    <text evidence="9">The sequence shown here is derived from an EMBL/GenBank/DDBJ whole genome shotgun (WGS) entry which is preliminary data.</text>
</comment>
<dbReference type="InterPro" id="IPR010290">
    <property type="entry name" value="TM_effector"/>
</dbReference>
<evidence type="ECO:0000256" key="3">
    <source>
        <dbReference type="ARBA" id="ARBA00022475"/>
    </source>
</evidence>
<dbReference type="InterPro" id="IPR036259">
    <property type="entry name" value="MFS_trans_sf"/>
</dbReference>
<organism evidence="9 10">
    <name type="scientific">Haloactinopolyspora alba</name>
    <dbReference type="NCBI Taxonomy" id="648780"/>
    <lineage>
        <taxon>Bacteria</taxon>
        <taxon>Bacillati</taxon>
        <taxon>Actinomycetota</taxon>
        <taxon>Actinomycetes</taxon>
        <taxon>Jiangellales</taxon>
        <taxon>Jiangellaceae</taxon>
        <taxon>Haloactinopolyspora</taxon>
    </lineage>
</organism>
<dbReference type="GO" id="GO:0022857">
    <property type="term" value="F:transmembrane transporter activity"/>
    <property type="evidence" value="ECO:0007669"/>
    <property type="project" value="InterPro"/>
</dbReference>
<dbReference type="InterPro" id="IPR020846">
    <property type="entry name" value="MFS_dom"/>
</dbReference>
<accession>A0A2P8EB44</accession>
<feature type="transmembrane region" description="Helical" evidence="7">
    <location>
        <begin position="390"/>
        <end position="409"/>
    </location>
</feature>
<feature type="transmembrane region" description="Helical" evidence="7">
    <location>
        <begin position="228"/>
        <end position="252"/>
    </location>
</feature>
<feature type="transmembrane region" description="Helical" evidence="7">
    <location>
        <begin position="288"/>
        <end position="311"/>
    </location>
</feature>
<feature type="transmembrane region" description="Helical" evidence="7">
    <location>
        <begin position="364"/>
        <end position="384"/>
    </location>
</feature>
<keyword evidence="3" id="KW-1003">Cell membrane</keyword>
<gene>
    <name evidence="9" type="ORF">CLV30_10265</name>
</gene>